<dbReference type="EMBL" id="JANBPY010001993">
    <property type="protein sequence ID" value="KAJ1957178.1"/>
    <property type="molecule type" value="Genomic_DNA"/>
</dbReference>
<evidence type="ECO:0000256" key="4">
    <source>
        <dbReference type="ARBA" id="ARBA00023010"/>
    </source>
</evidence>
<keyword evidence="5" id="KW-0813">Transport</keyword>
<evidence type="ECO:0000259" key="6">
    <source>
        <dbReference type="Pfam" id="PF02953"/>
    </source>
</evidence>
<evidence type="ECO:0000256" key="3">
    <source>
        <dbReference type="ARBA" id="ARBA00022927"/>
    </source>
</evidence>
<dbReference type="Gene3D" id="1.10.287.810">
    <property type="entry name" value="Mitochondrial import inner membrane translocase subunit tim13 like domains"/>
    <property type="match status" value="1"/>
</dbReference>
<keyword evidence="2 5" id="KW-0999">Mitochondrion inner membrane</keyword>
<comment type="function">
    <text evidence="5">Mitochondrial intermembrane chaperone that participates in the import and insertion of some multi-pass transmembrane proteins into the mitochondrial inner membrane. Also required for the transfer of beta-barrel precursors from the TOM complex to the sorting and assembly machinery (SAM complex) of the outer membrane. Acts as a chaperone-like protein that protects the hydrophobic precursors from aggregation and guide them through the mitochondrial intermembrane space.</text>
</comment>
<feature type="domain" description="Tim10-like" evidence="6">
    <location>
        <begin position="21"/>
        <end position="81"/>
    </location>
</feature>
<evidence type="ECO:0000313" key="7">
    <source>
        <dbReference type="EMBL" id="KAJ1957178.1"/>
    </source>
</evidence>
<dbReference type="InterPro" id="IPR035427">
    <property type="entry name" value="Tim10-like_dom_sf"/>
</dbReference>
<dbReference type="Pfam" id="PF02953">
    <property type="entry name" value="zf-Tim10_DDP"/>
    <property type="match status" value="1"/>
</dbReference>
<dbReference type="GO" id="GO:0005743">
    <property type="term" value="C:mitochondrial inner membrane"/>
    <property type="evidence" value="ECO:0007669"/>
    <property type="project" value="UniProtKB-SubCell"/>
</dbReference>
<keyword evidence="4 5" id="KW-0811">Translocation</keyword>
<keyword evidence="5" id="KW-1015">Disulfide bond</keyword>
<comment type="caution">
    <text evidence="7">The sequence shown here is derived from an EMBL/GenBank/DDBJ whole genome shotgun (WGS) entry which is preliminary data.</text>
</comment>
<keyword evidence="8" id="KW-1185">Reference proteome</keyword>
<evidence type="ECO:0000313" key="8">
    <source>
        <dbReference type="Proteomes" id="UP001150925"/>
    </source>
</evidence>
<evidence type="ECO:0000256" key="2">
    <source>
        <dbReference type="ARBA" id="ARBA00022792"/>
    </source>
</evidence>
<keyword evidence="5" id="KW-0143">Chaperone</keyword>
<evidence type="ECO:0000256" key="1">
    <source>
        <dbReference type="ARBA" id="ARBA00006720"/>
    </source>
</evidence>
<proteinExistence type="inferred from homology"/>
<evidence type="ECO:0000256" key="5">
    <source>
        <dbReference type="RuleBase" id="RU367043"/>
    </source>
</evidence>
<comment type="domain">
    <text evidence="5">The twin CX3C motif contains 4 conserved Cys residues that form 2 disulfide bonds in the mitochondrial intermembrane space.</text>
</comment>
<organism evidence="7 8">
    <name type="scientific">Dispira parvispora</name>
    <dbReference type="NCBI Taxonomy" id="1520584"/>
    <lineage>
        <taxon>Eukaryota</taxon>
        <taxon>Fungi</taxon>
        <taxon>Fungi incertae sedis</taxon>
        <taxon>Zoopagomycota</taxon>
        <taxon>Kickxellomycotina</taxon>
        <taxon>Dimargaritomycetes</taxon>
        <taxon>Dimargaritales</taxon>
        <taxon>Dimargaritaceae</taxon>
        <taxon>Dispira</taxon>
    </lineage>
</organism>
<gene>
    <name evidence="7" type="primary">TIM8</name>
    <name evidence="7" type="ORF">IWQ62_005147</name>
</gene>
<reference evidence="7" key="1">
    <citation type="submission" date="2022-07" db="EMBL/GenBank/DDBJ databases">
        <title>Phylogenomic reconstructions and comparative analyses of Kickxellomycotina fungi.</title>
        <authorList>
            <person name="Reynolds N.K."/>
            <person name="Stajich J.E."/>
            <person name="Barry K."/>
            <person name="Grigoriev I.V."/>
            <person name="Crous P."/>
            <person name="Smith M.E."/>
        </authorList>
    </citation>
    <scope>NUCLEOTIDE SEQUENCE</scope>
    <source>
        <strain evidence="7">RSA 1196</strain>
    </source>
</reference>
<comment type="subcellular location">
    <subcellularLocation>
        <location evidence="5">Mitochondrion inner membrane</location>
        <topology evidence="5">Peripheral membrane protein</topology>
        <orientation evidence="5">Intermembrane side</orientation>
    </subcellularLocation>
</comment>
<keyword evidence="5" id="KW-0496">Mitochondrion</keyword>
<protein>
    <recommendedName>
        <fullName evidence="5">Mitochondrial import inner membrane translocase subunit</fullName>
    </recommendedName>
</protein>
<comment type="similarity">
    <text evidence="1 5">Belongs to the small Tim family.</text>
</comment>
<dbReference type="SUPFAM" id="SSF144122">
    <property type="entry name" value="Tim10-like"/>
    <property type="match status" value="1"/>
</dbReference>
<dbReference type="OrthoDB" id="344165at2759"/>
<keyword evidence="3 5" id="KW-0653">Protein transport</keyword>
<accession>A0A9W8E4S4</accession>
<sequence>MSTPNNASATMDPETQKEMAQFLEVEQSRAQLQQAVHRFTDMCWDKCVNNASTPLDHGEESCFVNCVGRFLDTSVFLVKNLDSAQNL</sequence>
<dbReference type="Proteomes" id="UP001150925">
    <property type="component" value="Unassembled WGS sequence"/>
</dbReference>
<keyword evidence="2 5" id="KW-0472">Membrane</keyword>
<dbReference type="GO" id="GO:0015031">
    <property type="term" value="P:protein transport"/>
    <property type="evidence" value="ECO:0007669"/>
    <property type="project" value="UniProtKB-KW"/>
</dbReference>
<name>A0A9W8E4S4_9FUNG</name>
<comment type="subunit">
    <text evidence="5">Heterohexamer.</text>
</comment>
<dbReference type="InterPro" id="IPR004217">
    <property type="entry name" value="Tim10-like"/>
</dbReference>
<dbReference type="AlphaFoldDB" id="A0A9W8E4S4"/>